<dbReference type="GO" id="GO:0016491">
    <property type="term" value="F:oxidoreductase activity"/>
    <property type="evidence" value="ECO:0007669"/>
    <property type="project" value="InterPro"/>
</dbReference>
<dbReference type="AlphaFoldDB" id="A0A975T071"/>
<dbReference type="PANTHER" id="PTHR11908">
    <property type="entry name" value="XANTHINE DEHYDROGENASE"/>
    <property type="match status" value="1"/>
</dbReference>
<gene>
    <name evidence="3" type="ORF">KRR39_05290</name>
</gene>
<dbReference type="EMBL" id="CP077062">
    <property type="protein sequence ID" value="QWZ09208.1"/>
    <property type="molecule type" value="Genomic_DNA"/>
</dbReference>
<evidence type="ECO:0000313" key="4">
    <source>
        <dbReference type="Proteomes" id="UP000683575"/>
    </source>
</evidence>
<sequence>MTVTEPRASVGTPVARIDGEAKVLGLAKYAYEQVVDNPAFLHPVQATVARGRVTGFDSSAAEALEGVLLVLSHLNAPALADTSDQEYAVLQSPGVAFRGQIIGAVVAESPETARHAAELVRVTYDQHPHDTELREDHPDLYEPGQVNPSYPADTDDGGVDQALAAAEFVVDHRYTTPMEHNNPMEPHACTALWQDGPRLTLHDSTQSVHGVRTRLSGILGLDPEAIRVVSPYVGGGFGSKGMPHAHNVLVVLAAQLLPGRPVKLVLTRQQMFTLVGYRTPTLQRVRLGADAQGRITAVSHEAVEQTSRIKEFAEQTTVGTRSMYAGDARRTTHRLVALDVAVPSWMRAPGEAPGMFGLESAMDELAETVGLDPVELRVRNDPATDPETGLPWSSRHLVECLHEGAARFGWDLRRAPGSRREGDWLVGLGMASSTYPAYLMPGNTASVSYGGHGHYSVRIGAADIGTGSWTALTQIAADALGMPFDHVHLEIGDTQLPRATVEGGSAGLASHGSAILLAGQRFRVEHGDAPEAGATTEATTEPPGEPAYATHSYGAQFVEARVNVDTGEVRVPRMVGVFSCGRIVNPRTARSQLIGGMVWGLSMALHEKSVVDHALGHVVTHDLADYHVLSHADIGDIDVTWLDEEDPHANPLGAKGIGEIGITGTAAAVASAVHNATGRRIRDLPITPDKLLLP</sequence>
<keyword evidence="4" id="KW-1185">Reference proteome</keyword>
<dbReference type="Pfam" id="PF02738">
    <property type="entry name" value="MoCoBD_1"/>
    <property type="match status" value="1"/>
</dbReference>
<dbReference type="Pfam" id="PF20256">
    <property type="entry name" value="MoCoBD_2"/>
    <property type="match status" value="2"/>
</dbReference>
<accession>A0A975T071</accession>
<dbReference type="Pfam" id="PF01315">
    <property type="entry name" value="Ald_Xan_dh_C"/>
    <property type="match status" value="1"/>
</dbReference>
<evidence type="ECO:0000259" key="2">
    <source>
        <dbReference type="SMART" id="SM01008"/>
    </source>
</evidence>
<evidence type="ECO:0000313" key="3">
    <source>
        <dbReference type="EMBL" id="QWZ09208.1"/>
    </source>
</evidence>
<dbReference type="GO" id="GO:0005506">
    <property type="term" value="F:iron ion binding"/>
    <property type="evidence" value="ECO:0007669"/>
    <property type="project" value="InterPro"/>
</dbReference>
<dbReference type="SMART" id="SM01008">
    <property type="entry name" value="Ald_Xan_dh_C"/>
    <property type="match status" value="1"/>
</dbReference>
<proteinExistence type="predicted"/>
<dbReference type="InterPro" id="IPR008274">
    <property type="entry name" value="AldOxase/xan_DH_MoCoBD1"/>
</dbReference>
<protein>
    <submittedName>
        <fullName evidence="3">Xanthine dehydrogenase family protein molybdopterin-binding subunit</fullName>
    </submittedName>
</protein>
<dbReference type="KEGG" id="nps:KRR39_05290"/>
<dbReference type="InterPro" id="IPR000674">
    <property type="entry name" value="Ald_Oxase/Xan_DH_a/b"/>
</dbReference>
<name>A0A975T071_9ACTN</name>
<dbReference type="PANTHER" id="PTHR11908:SF132">
    <property type="entry name" value="ALDEHYDE OXIDASE 1-RELATED"/>
    <property type="match status" value="1"/>
</dbReference>
<dbReference type="InterPro" id="IPR046867">
    <property type="entry name" value="AldOxase/xan_DH_MoCoBD2"/>
</dbReference>
<dbReference type="InterPro" id="IPR016208">
    <property type="entry name" value="Ald_Oxase/xanthine_DH-like"/>
</dbReference>
<dbReference type="RefSeq" id="WP_216941054.1">
    <property type="nucleotide sequence ID" value="NZ_CP077062.1"/>
</dbReference>
<reference evidence="3" key="1">
    <citation type="submission" date="2021-06" db="EMBL/GenBank/DDBJ databases">
        <title>Complete genome sequence of Nocardioides sp. G188.</title>
        <authorList>
            <person name="Im W.-T."/>
        </authorList>
    </citation>
    <scope>NUCLEOTIDE SEQUENCE</scope>
    <source>
        <strain evidence="3">G188</strain>
    </source>
</reference>
<evidence type="ECO:0000256" key="1">
    <source>
        <dbReference type="ARBA" id="ARBA00022505"/>
    </source>
</evidence>
<keyword evidence="1" id="KW-0500">Molybdenum</keyword>
<organism evidence="3 4">
    <name type="scientific">Nocardioides panacis</name>
    <dbReference type="NCBI Taxonomy" id="2849501"/>
    <lineage>
        <taxon>Bacteria</taxon>
        <taxon>Bacillati</taxon>
        <taxon>Actinomycetota</taxon>
        <taxon>Actinomycetes</taxon>
        <taxon>Propionibacteriales</taxon>
        <taxon>Nocardioidaceae</taxon>
        <taxon>Nocardioides</taxon>
    </lineage>
</organism>
<dbReference type="Proteomes" id="UP000683575">
    <property type="component" value="Chromosome"/>
</dbReference>
<feature type="domain" description="Aldehyde oxidase/xanthine dehydrogenase a/b hammerhead" evidence="2">
    <location>
        <begin position="24"/>
        <end position="128"/>
    </location>
</feature>